<keyword evidence="4" id="KW-1185">Reference proteome</keyword>
<dbReference type="Proteomes" id="UP001211907">
    <property type="component" value="Unassembled WGS sequence"/>
</dbReference>
<feature type="coiled-coil region" evidence="1">
    <location>
        <begin position="213"/>
        <end position="413"/>
    </location>
</feature>
<evidence type="ECO:0000256" key="1">
    <source>
        <dbReference type="SAM" id="Coils"/>
    </source>
</evidence>
<evidence type="ECO:0000313" key="4">
    <source>
        <dbReference type="Proteomes" id="UP001211907"/>
    </source>
</evidence>
<accession>A0AAD5T889</accession>
<sequence length="493" mass="57568">MSPTYPAVSSTATAFPSFSLKSPLGRGFPVKSAHKTQLPTKNGKTPVSNHTGNRSRVEDEYIRNLQQQVYLLELETRYLRTQPRDGNNTPGNQGLVSSLQDHNVGGAAPLNDAIKGLKAKYIELQENHKRELKKFEDQIEKMKMNEQILNLNLQTNQTECNELKSELKSLKDHHTNEKDKLYGELLAHRKKSEIATSEHARLQKTQQRLSLEKQQQQSTMQHALDDAKKYRDQVEELLHINATLKSKLDDHNANILGEELESEKSRLNDLRKDNEVLMIEIQQALTKAKQEEQMKLRIAQDCEELVKSNVTLKNELEEVQRRLRREFESREQKIQKRQDSIRESEEIKEEFNRIKDEYSMLKISVDNKDRRLQDFRMQINSMENALNNALETRNILEERCEELEARTLAQETELIQMGQDKSLLIDDVAELRNTTDIKASKLQHLIRENQDMKIQIEKFKREAFARQEFQHLISEIEAKGENYLHLKYEKLFA</sequence>
<feature type="region of interest" description="Disordered" evidence="2">
    <location>
        <begin position="28"/>
        <end position="59"/>
    </location>
</feature>
<comment type="caution">
    <text evidence="3">The sequence shown here is derived from an EMBL/GenBank/DDBJ whole genome shotgun (WGS) entry which is preliminary data.</text>
</comment>
<evidence type="ECO:0000313" key="3">
    <source>
        <dbReference type="EMBL" id="KAJ3131890.1"/>
    </source>
</evidence>
<protein>
    <submittedName>
        <fullName evidence="3">Uncharacterized protein</fullName>
    </submittedName>
</protein>
<dbReference type="EMBL" id="JADGJH010000275">
    <property type="protein sequence ID" value="KAJ3131890.1"/>
    <property type="molecule type" value="Genomic_DNA"/>
</dbReference>
<feature type="coiled-coil region" evidence="1">
    <location>
        <begin position="114"/>
        <end position="180"/>
    </location>
</feature>
<reference evidence="3" key="1">
    <citation type="submission" date="2020-05" db="EMBL/GenBank/DDBJ databases">
        <title>Phylogenomic resolution of chytrid fungi.</title>
        <authorList>
            <person name="Stajich J.E."/>
            <person name="Amses K."/>
            <person name="Simmons R."/>
            <person name="Seto K."/>
            <person name="Myers J."/>
            <person name="Bonds A."/>
            <person name="Quandt C.A."/>
            <person name="Barry K."/>
            <person name="Liu P."/>
            <person name="Grigoriev I."/>
            <person name="Longcore J.E."/>
            <person name="James T.Y."/>
        </authorList>
    </citation>
    <scope>NUCLEOTIDE SEQUENCE</scope>
    <source>
        <strain evidence="3">JEL0513</strain>
    </source>
</reference>
<evidence type="ECO:0000256" key="2">
    <source>
        <dbReference type="SAM" id="MobiDB-lite"/>
    </source>
</evidence>
<proteinExistence type="predicted"/>
<keyword evidence="1" id="KW-0175">Coiled coil</keyword>
<feature type="compositionally biased region" description="Polar residues" evidence="2">
    <location>
        <begin position="35"/>
        <end position="54"/>
    </location>
</feature>
<dbReference type="AlphaFoldDB" id="A0AAD5T889"/>
<organism evidence="3 4">
    <name type="scientific">Physocladia obscura</name>
    <dbReference type="NCBI Taxonomy" id="109957"/>
    <lineage>
        <taxon>Eukaryota</taxon>
        <taxon>Fungi</taxon>
        <taxon>Fungi incertae sedis</taxon>
        <taxon>Chytridiomycota</taxon>
        <taxon>Chytridiomycota incertae sedis</taxon>
        <taxon>Chytridiomycetes</taxon>
        <taxon>Chytridiales</taxon>
        <taxon>Chytriomycetaceae</taxon>
        <taxon>Physocladia</taxon>
    </lineage>
</organism>
<gene>
    <name evidence="3" type="ORF">HK100_005920</name>
</gene>
<name>A0AAD5T889_9FUNG</name>